<dbReference type="Gene3D" id="1.10.1740.10">
    <property type="match status" value="1"/>
</dbReference>
<dbReference type="SUPFAM" id="SSF51735">
    <property type="entry name" value="NAD(P)-binding Rossmann-fold domains"/>
    <property type="match status" value="1"/>
</dbReference>
<dbReference type="GO" id="GO:0051484">
    <property type="term" value="P:isopentenyl diphosphate biosynthetic process, methylerythritol 4-phosphate pathway involved in terpenoid biosynthetic process"/>
    <property type="evidence" value="ECO:0007669"/>
    <property type="project" value="TreeGrafter"/>
</dbReference>
<keyword evidence="6 9" id="KW-0464">Manganese</keyword>
<feature type="binding site" evidence="9">
    <location>
        <position position="132"/>
    </location>
    <ligand>
        <name>1-deoxy-D-xylulose 5-phosphate</name>
        <dbReference type="ChEBI" id="CHEBI:57792"/>
    </ligand>
</feature>
<dbReference type="SUPFAM" id="SSF55347">
    <property type="entry name" value="Glyceraldehyde-3-phosphate dehydrogenase-like, C-terminal domain"/>
    <property type="match status" value="1"/>
</dbReference>
<feature type="binding site" evidence="9">
    <location>
        <position position="224"/>
    </location>
    <ligand>
        <name>1-deoxy-D-xylulose 5-phosphate</name>
        <dbReference type="ChEBI" id="CHEBI:57792"/>
    </ligand>
</feature>
<keyword evidence="4 9" id="KW-0521">NADP</keyword>
<dbReference type="NCBIfam" id="NF009114">
    <property type="entry name" value="PRK12464.1"/>
    <property type="match status" value="1"/>
</dbReference>
<dbReference type="GO" id="GO:0070402">
    <property type="term" value="F:NADPH binding"/>
    <property type="evidence" value="ECO:0007669"/>
    <property type="project" value="InterPro"/>
</dbReference>
<protein>
    <recommendedName>
        <fullName evidence="9">1-deoxy-D-xylulose 5-phosphate reductoisomerase</fullName>
        <shortName evidence="9">DXP reductoisomerase</shortName>
        <ecNumber evidence="9">1.1.1.267</ecNumber>
    </recommendedName>
    <alternativeName>
        <fullName evidence="9">1-deoxyxylulose-5-phosphate reductoisomerase</fullName>
    </alternativeName>
    <alternativeName>
        <fullName evidence="9">2-C-methyl-D-erythritol 4-phosphate synthase</fullName>
    </alternativeName>
</protein>
<comment type="catalytic activity">
    <reaction evidence="8">
        <text>2-C-methyl-D-erythritol 4-phosphate + NADP(+) = 1-deoxy-D-xylulose 5-phosphate + NADPH + H(+)</text>
        <dbReference type="Rhea" id="RHEA:13717"/>
        <dbReference type="ChEBI" id="CHEBI:15378"/>
        <dbReference type="ChEBI" id="CHEBI:57783"/>
        <dbReference type="ChEBI" id="CHEBI:57792"/>
        <dbReference type="ChEBI" id="CHEBI:58262"/>
        <dbReference type="ChEBI" id="CHEBI:58349"/>
        <dbReference type="EC" id="1.1.1.267"/>
    </reaction>
    <physiologicalReaction direction="right-to-left" evidence="8">
        <dbReference type="Rhea" id="RHEA:13719"/>
    </physiologicalReaction>
</comment>
<sequence>MNKRENLDLRVSILGSTGSIGTQALEVIDDLKGIKNIHVIGISGNKNIRLLEEQARKYHPKLVAVPNEDDAKQLKISLADTSVEVVSGSEGLSMVSADSDVDMVLSAIVGFAGLVPTMQAIKCGKDIALANKETLVTAGNLFMEAIAENNVRLLPVDSEHSAIFQSMLAGNHREVKKILLTASGGPFFGKTRTELVNVTKSDALKHPNWDMGAKITIDSATLMNKGLEVIEAKWLFGVDIDDIEVVVHRESIIHSMVEFCDNSIIGQMSLPSMKHPIQYAFTYPERLPSADMQVNFKELGKMTFYEPDRKTFRCLDLAEKAGKIGGTMPTIINAANEAAVNGFLNGKVKFLEIAEIAESAMSEFSSIQNPSLNDIIETDREVRETICQRF</sequence>
<comment type="similarity">
    <text evidence="2 9">Belongs to the DXR family.</text>
</comment>
<feature type="binding site" evidence="9">
    <location>
        <position position="133"/>
    </location>
    <ligand>
        <name>NADPH</name>
        <dbReference type="ChEBI" id="CHEBI:57783"/>
    </ligand>
</feature>
<feature type="binding site" evidence="9">
    <location>
        <position position="183"/>
    </location>
    <ligand>
        <name>1-deoxy-D-xylulose 5-phosphate</name>
        <dbReference type="ChEBI" id="CHEBI:57792"/>
    </ligand>
</feature>
<dbReference type="EMBL" id="CP020991">
    <property type="protein sequence ID" value="AUO19536.1"/>
    <property type="molecule type" value="Genomic_DNA"/>
</dbReference>
<evidence type="ECO:0000313" key="14">
    <source>
        <dbReference type="Proteomes" id="UP000235589"/>
    </source>
</evidence>
<dbReference type="GO" id="GO:0030145">
    <property type="term" value="F:manganese ion binding"/>
    <property type="evidence" value="ECO:0007669"/>
    <property type="project" value="TreeGrafter"/>
</dbReference>
<comment type="cofactor">
    <cofactor evidence="9">
        <name>Mg(2+)</name>
        <dbReference type="ChEBI" id="CHEBI:18420"/>
    </cofactor>
    <cofactor evidence="9">
        <name>Mn(2+)</name>
        <dbReference type="ChEBI" id="CHEBI:29035"/>
    </cofactor>
</comment>
<dbReference type="GO" id="GO:0030604">
    <property type="term" value="F:1-deoxy-D-xylulose-5-phosphate reductoisomerase activity"/>
    <property type="evidence" value="ECO:0007669"/>
    <property type="project" value="UniProtKB-UniRule"/>
</dbReference>
<dbReference type="AlphaFoldDB" id="A0A2K9P2S8"/>
<keyword evidence="3 9" id="KW-0479">Metal-binding</keyword>
<comment type="pathway">
    <text evidence="1 9">Isoprenoid biosynthesis; isopentenyl diphosphate biosynthesis via DXP pathway; isopentenyl diphosphate from 1-deoxy-D-xylulose 5-phosphate: step 1/6.</text>
</comment>
<evidence type="ECO:0000256" key="9">
    <source>
        <dbReference type="HAMAP-Rule" id="MF_00183"/>
    </source>
</evidence>
<feature type="binding site" evidence="9">
    <location>
        <position position="228"/>
    </location>
    <ligand>
        <name>Mn(2+)</name>
        <dbReference type="ChEBI" id="CHEBI:29035"/>
    </ligand>
</feature>
<dbReference type="FunFam" id="3.40.50.720:FF:000045">
    <property type="entry name" value="1-deoxy-D-xylulose 5-phosphate reductoisomerase"/>
    <property type="match status" value="1"/>
</dbReference>
<evidence type="ECO:0000256" key="5">
    <source>
        <dbReference type="ARBA" id="ARBA00023002"/>
    </source>
</evidence>
<dbReference type="SUPFAM" id="SSF69055">
    <property type="entry name" value="1-deoxy-D-xylulose-5-phosphate reductoisomerase, C-terminal domain"/>
    <property type="match status" value="1"/>
</dbReference>
<feature type="binding site" evidence="9">
    <location>
        <position position="47"/>
    </location>
    <ligand>
        <name>NADPH</name>
        <dbReference type="ChEBI" id="CHEBI:57783"/>
    </ligand>
</feature>
<evidence type="ECO:0000256" key="6">
    <source>
        <dbReference type="ARBA" id="ARBA00023211"/>
    </source>
</evidence>
<feature type="binding site" evidence="9">
    <location>
        <position position="131"/>
    </location>
    <ligand>
        <name>NADPH</name>
        <dbReference type="ChEBI" id="CHEBI:57783"/>
    </ligand>
</feature>
<keyword evidence="7 9" id="KW-0414">Isoprene biosynthesis</keyword>
<name>A0A2K9P2S8_9FIRM</name>
<evidence type="ECO:0000256" key="2">
    <source>
        <dbReference type="ARBA" id="ARBA00006825"/>
    </source>
</evidence>
<dbReference type="InterPro" id="IPR026877">
    <property type="entry name" value="DXPR_C"/>
</dbReference>
<dbReference type="HAMAP" id="MF_00183">
    <property type="entry name" value="DXP_reductoisom"/>
    <property type="match status" value="1"/>
</dbReference>
<feature type="domain" description="1-deoxy-D-xylulose 5-phosphate reductoisomerase N-terminal" evidence="10">
    <location>
        <begin position="11"/>
        <end position="139"/>
    </location>
</feature>
<feature type="binding site" evidence="9">
    <location>
        <position position="19"/>
    </location>
    <ligand>
        <name>NADPH</name>
        <dbReference type="ChEBI" id="CHEBI:57783"/>
    </ligand>
</feature>
<feature type="binding site" evidence="9">
    <location>
        <position position="157"/>
    </location>
    <ligand>
        <name>Mn(2+)</name>
        <dbReference type="ChEBI" id="CHEBI:29035"/>
    </ligand>
</feature>
<evidence type="ECO:0000256" key="1">
    <source>
        <dbReference type="ARBA" id="ARBA00005094"/>
    </source>
</evidence>
<reference evidence="13 14" key="1">
    <citation type="submission" date="2017-04" db="EMBL/GenBank/DDBJ databases">
        <title>Monoglobus pectinilyticus 14 draft genome.</title>
        <authorList>
            <person name="Kim C."/>
            <person name="Rosendale D.I."/>
            <person name="Kelly W.J."/>
            <person name="Tannock G.W."/>
            <person name="Patchett M.L."/>
            <person name="Jordens J.Z."/>
        </authorList>
    </citation>
    <scope>NUCLEOTIDE SEQUENCE [LARGE SCALE GENOMIC DNA]</scope>
    <source>
        <strain evidence="13 14">14</strain>
    </source>
</reference>
<accession>A0A2K9P2S8</accession>
<feature type="binding site" evidence="9">
    <location>
        <position position="20"/>
    </location>
    <ligand>
        <name>NADPH</name>
        <dbReference type="ChEBI" id="CHEBI:57783"/>
    </ligand>
</feature>
<evidence type="ECO:0000259" key="11">
    <source>
        <dbReference type="Pfam" id="PF08436"/>
    </source>
</evidence>
<keyword evidence="14" id="KW-1185">Reference proteome</keyword>
<dbReference type="Proteomes" id="UP000235589">
    <property type="component" value="Chromosome"/>
</dbReference>
<evidence type="ECO:0000259" key="12">
    <source>
        <dbReference type="Pfam" id="PF13288"/>
    </source>
</evidence>
<dbReference type="InterPro" id="IPR036169">
    <property type="entry name" value="DXPR_C_sf"/>
</dbReference>
<dbReference type="InterPro" id="IPR036291">
    <property type="entry name" value="NAD(P)-bd_dom_sf"/>
</dbReference>
<feature type="binding site" evidence="9">
    <location>
        <position position="219"/>
    </location>
    <ligand>
        <name>1-deoxy-D-xylulose 5-phosphate</name>
        <dbReference type="ChEBI" id="CHEBI:57792"/>
    </ligand>
</feature>
<feature type="binding site" evidence="9">
    <location>
        <position position="159"/>
    </location>
    <ligand>
        <name>Mn(2+)</name>
        <dbReference type="ChEBI" id="CHEBI:29035"/>
    </ligand>
</feature>
<dbReference type="PIRSF" id="PIRSF006205">
    <property type="entry name" value="Dxp_reductismrs"/>
    <property type="match status" value="1"/>
</dbReference>
<dbReference type="PANTHER" id="PTHR30525:SF0">
    <property type="entry name" value="1-DEOXY-D-XYLULOSE 5-PHOSPHATE REDUCTOISOMERASE, CHLOROPLASTIC"/>
    <property type="match status" value="1"/>
</dbReference>
<evidence type="ECO:0000256" key="7">
    <source>
        <dbReference type="ARBA" id="ARBA00023229"/>
    </source>
</evidence>
<dbReference type="InterPro" id="IPR003821">
    <property type="entry name" value="DXP_reductoisomerase"/>
</dbReference>
<evidence type="ECO:0000256" key="8">
    <source>
        <dbReference type="ARBA" id="ARBA00048543"/>
    </source>
</evidence>
<evidence type="ECO:0000256" key="4">
    <source>
        <dbReference type="ARBA" id="ARBA00022857"/>
    </source>
</evidence>
<feature type="binding site" evidence="9">
    <location>
        <position position="46"/>
    </location>
    <ligand>
        <name>NADPH</name>
        <dbReference type="ChEBI" id="CHEBI:57783"/>
    </ligand>
</feature>
<dbReference type="EC" id="1.1.1.267" evidence="9"/>
<dbReference type="RefSeq" id="WP_330400513.1">
    <property type="nucleotide sequence ID" value="NZ_DBGCFQ010000135.1"/>
</dbReference>
<feature type="binding site" evidence="9">
    <location>
        <position position="18"/>
    </location>
    <ligand>
        <name>NADPH</name>
        <dbReference type="ChEBI" id="CHEBI:57783"/>
    </ligand>
</feature>
<feature type="binding site" evidence="9">
    <location>
        <position position="159"/>
    </location>
    <ligand>
        <name>1-deoxy-D-xylulose 5-phosphate</name>
        <dbReference type="ChEBI" id="CHEBI:57792"/>
    </ligand>
</feature>
<feature type="binding site" evidence="9">
    <location>
        <position position="158"/>
    </location>
    <ligand>
        <name>1-deoxy-D-xylulose 5-phosphate</name>
        <dbReference type="ChEBI" id="CHEBI:57792"/>
    </ligand>
</feature>
<feature type="binding site" evidence="9">
    <location>
        <position position="225"/>
    </location>
    <ligand>
        <name>1-deoxy-D-xylulose 5-phosphate</name>
        <dbReference type="ChEBI" id="CHEBI:57792"/>
    </ligand>
</feature>
<feature type="binding site" evidence="9">
    <location>
        <position position="206"/>
    </location>
    <ligand>
        <name>1-deoxy-D-xylulose 5-phosphate</name>
        <dbReference type="ChEBI" id="CHEBI:57792"/>
    </ligand>
</feature>
<comment type="function">
    <text evidence="9">Catalyzes the NADPH-dependent rearrangement and reduction of 1-deoxy-D-xylulose-5-phosphate (DXP) to 2-C-methyl-D-erythritol 4-phosphate (MEP).</text>
</comment>
<dbReference type="InterPro" id="IPR013644">
    <property type="entry name" value="DXP_reductoisomerase_C"/>
</dbReference>
<dbReference type="Pfam" id="PF02670">
    <property type="entry name" value="DXP_reductoisom"/>
    <property type="match status" value="1"/>
</dbReference>
<gene>
    <name evidence="9" type="primary">dxr</name>
    <name evidence="13" type="ORF">B9O19_01375</name>
</gene>
<dbReference type="KEGG" id="mpec:B9O19_01375"/>
<feature type="domain" description="DXP reductoisomerase C-terminal" evidence="12">
    <location>
        <begin position="268"/>
        <end position="384"/>
    </location>
</feature>
<feature type="binding site" evidence="9">
    <location>
        <position position="228"/>
    </location>
    <ligand>
        <name>1-deoxy-D-xylulose 5-phosphate</name>
        <dbReference type="ChEBI" id="CHEBI:57792"/>
    </ligand>
</feature>
<keyword evidence="9" id="KW-0460">Magnesium</keyword>
<dbReference type="Pfam" id="PF08436">
    <property type="entry name" value="DXP_redisom_C"/>
    <property type="match status" value="1"/>
</dbReference>
<evidence type="ECO:0000256" key="3">
    <source>
        <dbReference type="ARBA" id="ARBA00022723"/>
    </source>
</evidence>
<feature type="binding site" evidence="9">
    <location>
        <position position="17"/>
    </location>
    <ligand>
        <name>NADPH</name>
        <dbReference type="ChEBI" id="CHEBI:57783"/>
    </ligand>
</feature>
<keyword evidence="13" id="KW-0413">Isomerase</keyword>
<feature type="domain" description="1-deoxy-D-xylulose 5-phosphate reductoisomerase C-terminal" evidence="11">
    <location>
        <begin position="153"/>
        <end position="236"/>
    </location>
</feature>
<dbReference type="NCBIfam" id="TIGR00243">
    <property type="entry name" value="Dxr"/>
    <property type="match status" value="1"/>
</dbReference>
<dbReference type="GO" id="GO:0016853">
    <property type="term" value="F:isomerase activity"/>
    <property type="evidence" value="ECO:0007669"/>
    <property type="project" value="UniProtKB-KW"/>
</dbReference>
<dbReference type="Pfam" id="PF13288">
    <property type="entry name" value="DXPR_C"/>
    <property type="match status" value="1"/>
</dbReference>
<evidence type="ECO:0000313" key="13">
    <source>
        <dbReference type="EMBL" id="AUO19536.1"/>
    </source>
</evidence>
<comment type="caution">
    <text evidence="9">Lacks conserved residue(s) required for the propagation of feature annotation.</text>
</comment>
<evidence type="ECO:0000259" key="10">
    <source>
        <dbReference type="Pfam" id="PF02670"/>
    </source>
</evidence>
<dbReference type="UniPathway" id="UPA00056">
    <property type="reaction ID" value="UER00092"/>
</dbReference>
<keyword evidence="5 9" id="KW-0560">Oxidoreductase</keyword>
<dbReference type="PANTHER" id="PTHR30525">
    <property type="entry name" value="1-DEOXY-D-XYLULOSE 5-PHOSPHATE REDUCTOISOMERASE"/>
    <property type="match status" value="1"/>
</dbReference>
<dbReference type="Gene3D" id="3.40.50.720">
    <property type="entry name" value="NAD(P)-binding Rossmann-like Domain"/>
    <property type="match status" value="1"/>
</dbReference>
<proteinExistence type="inferred from homology"/>
<dbReference type="InterPro" id="IPR013512">
    <property type="entry name" value="DXP_reductoisomerase_N"/>
</dbReference>
<feature type="binding site" evidence="9">
    <location>
        <position position="212"/>
    </location>
    <ligand>
        <name>NADPH</name>
        <dbReference type="ChEBI" id="CHEBI:57783"/>
    </ligand>
</feature>
<organism evidence="13 14">
    <name type="scientific">Monoglobus pectinilyticus</name>
    <dbReference type="NCBI Taxonomy" id="1981510"/>
    <lineage>
        <taxon>Bacteria</taxon>
        <taxon>Bacillati</taxon>
        <taxon>Bacillota</taxon>
        <taxon>Clostridia</taxon>
        <taxon>Monoglobales</taxon>
        <taxon>Monoglobaceae</taxon>
        <taxon>Monoglobus</taxon>
    </lineage>
</organism>